<feature type="signal peptide" evidence="2">
    <location>
        <begin position="1"/>
        <end position="18"/>
    </location>
</feature>
<keyword evidence="1" id="KW-0812">Transmembrane</keyword>
<organism evidence="3">
    <name type="scientific">Octactis speculum</name>
    <dbReference type="NCBI Taxonomy" id="3111310"/>
    <lineage>
        <taxon>Eukaryota</taxon>
        <taxon>Sar</taxon>
        <taxon>Stramenopiles</taxon>
        <taxon>Ochrophyta</taxon>
        <taxon>Dictyochophyceae</taxon>
        <taxon>Dictyochales</taxon>
        <taxon>Dictyochaceae</taxon>
        <taxon>Octactis</taxon>
    </lineage>
</organism>
<feature type="chain" id="PRO_5031227786" evidence="2">
    <location>
        <begin position="19"/>
        <end position="111"/>
    </location>
</feature>
<name>A0A7S2MD77_9STRA</name>
<sequence>MSRLMILTIMSTLAAACAFQHMNVAQRTSMPTLHSQRVWRGKALSMSFDPSGGPSRPTRKAEEEQDFFQTTQDKMTTAERFQDPLVLLGLGGIFFPFILLGVAYANGWVGN</sequence>
<accession>A0A7S2MD77</accession>
<keyword evidence="1" id="KW-1133">Transmembrane helix</keyword>
<dbReference type="PROSITE" id="PS51257">
    <property type="entry name" value="PROKAR_LIPOPROTEIN"/>
    <property type="match status" value="1"/>
</dbReference>
<gene>
    <name evidence="3" type="ORF">DSPE1174_LOCUS28799</name>
</gene>
<evidence type="ECO:0000256" key="2">
    <source>
        <dbReference type="SAM" id="SignalP"/>
    </source>
</evidence>
<evidence type="ECO:0000256" key="1">
    <source>
        <dbReference type="SAM" id="Phobius"/>
    </source>
</evidence>
<dbReference type="AlphaFoldDB" id="A0A7S2MD77"/>
<evidence type="ECO:0000313" key="3">
    <source>
        <dbReference type="EMBL" id="CAD9476662.1"/>
    </source>
</evidence>
<dbReference type="EMBL" id="HBGS01055519">
    <property type="protein sequence ID" value="CAD9476662.1"/>
    <property type="molecule type" value="Transcribed_RNA"/>
</dbReference>
<reference evidence="3" key="1">
    <citation type="submission" date="2021-01" db="EMBL/GenBank/DDBJ databases">
        <authorList>
            <person name="Corre E."/>
            <person name="Pelletier E."/>
            <person name="Niang G."/>
            <person name="Scheremetjew M."/>
            <person name="Finn R."/>
            <person name="Kale V."/>
            <person name="Holt S."/>
            <person name="Cochrane G."/>
            <person name="Meng A."/>
            <person name="Brown T."/>
            <person name="Cohen L."/>
        </authorList>
    </citation>
    <scope>NUCLEOTIDE SEQUENCE</scope>
    <source>
        <strain evidence="3">CCMP1381</strain>
    </source>
</reference>
<proteinExistence type="predicted"/>
<keyword evidence="2" id="KW-0732">Signal</keyword>
<protein>
    <submittedName>
        <fullName evidence="3">Uncharacterized protein</fullName>
    </submittedName>
</protein>
<feature type="transmembrane region" description="Helical" evidence="1">
    <location>
        <begin position="85"/>
        <end position="105"/>
    </location>
</feature>
<keyword evidence="1" id="KW-0472">Membrane</keyword>